<sequence length="449" mass="48266">MKEKTVDNSKMILRILFGFSVAFVIGALCAGDYGNLFPGLWAIWTHPAQFTMDYFVLGGLGSAFLNTGLVALFCCALLYVTKARCTGLTVAAFWLNVGFATFGMNPVNMWPFFLGVFVYSRIKKVSFGSVANLAMFSTALAPFASEFMFRYPNAEVSGFSVVGLIGTVIFGIVVGCVMPALCAHAPAFHKGYDLYNAGPAAGFLAFLMFCIFFKSPGVEVPTNTKLGDGYQVFVSVFFLIVFVLCLAAAYMLDRECFKNYRALWKSDSYKTDFTEKFGIPATLVNIGIYGIFVLLYFNLVRGMAVADGDVVFTGAKFTGATMGAIMCMMAFSAQGTHPRNVFPIMIGYALASLLPFFMAMAGVVPAQSWTLTTQGILVGMAFASGLAPVAGRFGFPAGVAAGAIHAILVTSVPALHGGFLLYNGGFTAGIVAFILIPVLECFMKPREEK</sequence>
<dbReference type="Proteomes" id="UP001300383">
    <property type="component" value="Unassembled WGS sequence"/>
</dbReference>
<dbReference type="InterPro" id="IPR011470">
    <property type="entry name" value="DUF1576"/>
</dbReference>
<dbReference type="AlphaFoldDB" id="A0AAP4BBL5"/>
<feature type="transmembrane region" description="Helical" evidence="1">
    <location>
        <begin position="277"/>
        <end position="298"/>
    </location>
</feature>
<keyword evidence="1" id="KW-0812">Transmembrane</keyword>
<dbReference type="EMBL" id="JASGBQ010000003">
    <property type="protein sequence ID" value="MDI9241581.1"/>
    <property type="molecule type" value="Genomic_DNA"/>
</dbReference>
<feature type="transmembrane region" description="Helical" evidence="1">
    <location>
        <begin position="420"/>
        <end position="439"/>
    </location>
</feature>
<comment type="caution">
    <text evidence="2">The sequence shown here is derived from an EMBL/GenBank/DDBJ whole genome shotgun (WGS) entry which is preliminary data.</text>
</comment>
<feature type="transmembrane region" description="Helical" evidence="1">
    <location>
        <begin position="345"/>
        <end position="364"/>
    </location>
</feature>
<feature type="transmembrane region" description="Helical" evidence="1">
    <location>
        <begin position="233"/>
        <end position="252"/>
    </location>
</feature>
<dbReference type="RefSeq" id="WP_283230088.1">
    <property type="nucleotide sequence ID" value="NZ_JASGBQ010000003.1"/>
</dbReference>
<feature type="transmembrane region" description="Helical" evidence="1">
    <location>
        <begin position="310"/>
        <end position="333"/>
    </location>
</feature>
<feature type="transmembrane region" description="Helical" evidence="1">
    <location>
        <begin position="194"/>
        <end position="213"/>
    </location>
</feature>
<dbReference type="Pfam" id="PF07613">
    <property type="entry name" value="DUF1576"/>
    <property type="match status" value="2"/>
</dbReference>
<feature type="transmembrane region" description="Helical" evidence="1">
    <location>
        <begin position="54"/>
        <end position="80"/>
    </location>
</feature>
<keyword evidence="1" id="KW-0472">Membrane</keyword>
<accession>A0AAP4BBL5</accession>
<evidence type="ECO:0000313" key="2">
    <source>
        <dbReference type="EMBL" id="MDI9241581.1"/>
    </source>
</evidence>
<feature type="transmembrane region" description="Helical" evidence="1">
    <location>
        <begin position="127"/>
        <end position="149"/>
    </location>
</feature>
<keyword evidence="1" id="KW-1133">Transmembrane helix</keyword>
<proteinExistence type="predicted"/>
<protein>
    <submittedName>
        <fullName evidence="2">DUF1576 domain-containing protein</fullName>
    </submittedName>
</protein>
<evidence type="ECO:0000256" key="1">
    <source>
        <dbReference type="SAM" id="Phobius"/>
    </source>
</evidence>
<organism evidence="2 3">
    <name type="scientific">Fusibacillus kribbianus</name>
    <dbReference type="NCBI Taxonomy" id="3044208"/>
    <lineage>
        <taxon>Bacteria</taxon>
        <taxon>Bacillati</taxon>
        <taxon>Bacillota</taxon>
        <taxon>Clostridia</taxon>
        <taxon>Lachnospirales</taxon>
        <taxon>Lachnospiraceae</taxon>
        <taxon>Fusibacillus</taxon>
    </lineage>
</organism>
<feature type="transmembrane region" description="Helical" evidence="1">
    <location>
        <begin position="12"/>
        <end position="34"/>
    </location>
</feature>
<evidence type="ECO:0000313" key="3">
    <source>
        <dbReference type="Proteomes" id="UP001300383"/>
    </source>
</evidence>
<name>A0AAP4BBL5_9FIRM</name>
<feature type="transmembrane region" description="Helical" evidence="1">
    <location>
        <begin position="87"/>
        <end position="107"/>
    </location>
</feature>
<keyword evidence="3" id="KW-1185">Reference proteome</keyword>
<feature type="transmembrane region" description="Helical" evidence="1">
    <location>
        <begin position="376"/>
        <end position="408"/>
    </location>
</feature>
<gene>
    <name evidence="2" type="ORF">QJ036_03695</name>
</gene>
<feature type="transmembrane region" description="Helical" evidence="1">
    <location>
        <begin position="161"/>
        <end position="188"/>
    </location>
</feature>
<reference evidence="2 3" key="1">
    <citation type="submission" date="2023-05" db="EMBL/GenBank/DDBJ databases">
        <title>[ruminococcus] sp. nov., isolated from a pig farm feces dump.</title>
        <authorList>
            <person name="Chang Y.-H."/>
        </authorList>
    </citation>
    <scope>NUCLEOTIDE SEQUENCE [LARGE SCALE GENOMIC DNA]</scope>
    <source>
        <strain evidence="2 3">YH-rum2234</strain>
    </source>
</reference>